<protein>
    <recommendedName>
        <fullName evidence="2">MADF domain-containing protein</fullName>
    </recommendedName>
</protein>
<reference evidence="4" key="1">
    <citation type="journal article" date="2013" name="Genome Biol.">
        <title>Draft genome of the mountain pine beetle, Dendroctonus ponderosae Hopkins, a major forest pest.</title>
        <authorList>
            <person name="Keeling C.I."/>
            <person name="Yuen M.M."/>
            <person name="Liao N.Y."/>
            <person name="Docking T.R."/>
            <person name="Chan S.K."/>
            <person name="Taylor G.A."/>
            <person name="Palmquist D.L."/>
            <person name="Jackman S.D."/>
            <person name="Nguyen A."/>
            <person name="Li M."/>
            <person name="Henderson H."/>
            <person name="Janes J.K."/>
            <person name="Zhao Y."/>
            <person name="Pandoh P."/>
            <person name="Moore R."/>
            <person name="Sperling F.A."/>
            <person name="Huber D.P."/>
            <person name="Birol I."/>
            <person name="Jones S.J."/>
            <person name="Bohlmann J."/>
        </authorList>
    </citation>
    <scope>NUCLEOTIDE SEQUENCE</scope>
</reference>
<dbReference type="GeneID" id="109543862"/>
<evidence type="ECO:0000256" key="1">
    <source>
        <dbReference type="SAM" id="MobiDB-lite"/>
    </source>
</evidence>
<feature type="region of interest" description="Disordered" evidence="1">
    <location>
        <begin position="117"/>
        <end position="163"/>
    </location>
</feature>
<dbReference type="Pfam" id="PF10545">
    <property type="entry name" value="MADF_DNA_bdg"/>
    <property type="match status" value="1"/>
</dbReference>
<feature type="domain" description="MADF" evidence="2">
    <location>
        <begin position="24"/>
        <end position="116"/>
    </location>
</feature>
<proteinExistence type="predicted"/>
<dbReference type="KEGG" id="dpa:109543862"/>
<accession>A0AAR5Q7X7</accession>
<evidence type="ECO:0000313" key="4">
    <source>
        <dbReference type="Proteomes" id="UP000019118"/>
    </source>
</evidence>
<dbReference type="SMART" id="SM00595">
    <property type="entry name" value="MADF"/>
    <property type="match status" value="1"/>
</dbReference>
<dbReference type="Proteomes" id="UP000019118">
    <property type="component" value="Unassembled WGS sequence"/>
</dbReference>
<reference evidence="3" key="2">
    <citation type="submission" date="2024-08" db="UniProtKB">
        <authorList>
            <consortium name="EnsemblMetazoa"/>
        </authorList>
    </citation>
    <scope>IDENTIFICATION</scope>
</reference>
<evidence type="ECO:0000259" key="2">
    <source>
        <dbReference type="PROSITE" id="PS51029"/>
    </source>
</evidence>
<sequence length="287" mass="33143">MCTVCVDKRKMSGGRMWSTESTCKLIELYREHPLLWESKHKHYKNHYKRADALKEICLALNIDSIDDVKKKIKNINTQYTRERKKYKNMRKLGAGKHFVAKWFGYELLGFLRDKNKSPNSLQAGSSTETHESDSSQSSLDGTEADATGNISRDSKPTINFSKTSEKAKINKAVKRKDISQNVERRNEEVYNIMTPLQKDRHEKSQNKPDKFDIMGELVAQKLRGLPTLYAQCTVEHLIHNLLYDAEMGKYNSEPSKPPSSQVQYHSHLNRLNVDTSQYKSDQEREGN</sequence>
<feature type="compositionally biased region" description="Polar residues" evidence="1">
    <location>
        <begin position="148"/>
        <end position="162"/>
    </location>
</feature>
<dbReference type="InterPro" id="IPR006578">
    <property type="entry name" value="MADF-dom"/>
</dbReference>
<dbReference type="EnsemblMetazoa" id="XM_019913779.1">
    <property type="protein sequence ID" value="XP_019769338.1"/>
    <property type="gene ID" value="LOC109543862"/>
</dbReference>
<dbReference type="AlphaFoldDB" id="A0AAR5Q7X7"/>
<feature type="compositionally biased region" description="Polar residues" evidence="1">
    <location>
        <begin position="117"/>
        <end position="127"/>
    </location>
</feature>
<dbReference type="PROSITE" id="PS51029">
    <property type="entry name" value="MADF"/>
    <property type="match status" value="1"/>
</dbReference>
<feature type="compositionally biased region" description="Polar residues" evidence="1">
    <location>
        <begin position="252"/>
        <end position="266"/>
    </location>
</feature>
<feature type="region of interest" description="Disordered" evidence="1">
    <location>
        <begin position="249"/>
        <end position="287"/>
    </location>
</feature>
<dbReference type="PANTHER" id="PTHR21505">
    <property type="entry name" value="MADF DOMAIN-CONTAINING PROTEIN-RELATED"/>
    <property type="match status" value="1"/>
</dbReference>
<keyword evidence="4" id="KW-1185">Reference proteome</keyword>
<evidence type="ECO:0000313" key="3">
    <source>
        <dbReference type="EnsemblMetazoa" id="XP_019769338.1"/>
    </source>
</evidence>
<name>A0AAR5Q7X7_DENPD</name>
<dbReference type="PANTHER" id="PTHR21505:SF12">
    <property type="entry name" value="MADF DOMAIN-CONTAINING PROTEIN-RELATED"/>
    <property type="match status" value="1"/>
</dbReference>
<organism evidence="3 4">
    <name type="scientific">Dendroctonus ponderosae</name>
    <name type="common">Mountain pine beetle</name>
    <dbReference type="NCBI Taxonomy" id="77166"/>
    <lineage>
        <taxon>Eukaryota</taxon>
        <taxon>Metazoa</taxon>
        <taxon>Ecdysozoa</taxon>
        <taxon>Arthropoda</taxon>
        <taxon>Hexapoda</taxon>
        <taxon>Insecta</taxon>
        <taxon>Pterygota</taxon>
        <taxon>Neoptera</taxon>
        <taxon>Endopterygota</taxon>
        <taxon>Coleoptera</taxon>
        <taxon>Polyphaga</taxon>
        <taxon>Cucujiformia</taxon>
        <taxon>Curculionidae</taxon>
        <taxon>Scolytinae</taxon>
        <taxon>Dendroctonus</taxon>
    </lineage>
</organism>